<dbReference type="PRINTS" id="PR00378">
    <property type="entry name" value="LIIMPHPHTASE"/>
</dbReference>
<comment type="similarity">
    <text evidence="4 9">Belongs to the inositol monophosphatase superfamily.</text>
</comment>
<keyword evidence="11" id="KW-1185">Reference proteome</keyword>
<comment type="cofactor">
    <cofactor evidence="2 8 9">
        <name>Mg(2+)</name>
        <dbReference type="ChEBI" id="CHEBI:18420"/>
    </cofactor>
</comment>
<keyword evidence="5 8" id="KW-0479">Metal-binding</keyword>
<dbReference type="OrthoDB" id="10254945at2759"/>
<dbReference type="UniPathway" id="UPA00823">
    <property type="reaction ID" value="UER00788"/>
</dbReference>
<dbReference type="InterPro" id="IPR033942">
    <property type="entry name" value="IMPase"/>
</dbReference>
<dbReference type="Pfam" id="PF00459">
    <property type="entry name" value="Inositol_P"/>
    <property type="match status" value="1"/>
</dbReference>
<protein>
    <recommendedName>
        <fullName evidence="9">Inositol-1-monophosphatase</fullName>
        <ecNumber evidence="9">3.1.3.25</ecNumber>
    </recommendedName>
</protein>
<dbReference type="SUPFAM" id="SSF56655">
    <property type="entry name" value="Carbohydrate phosphatase"/>
    <property type="match status" value="1"/>
</dbReference>
<keyword evidence="7 8" id="KW-0460">Magnesium</keyword>
<sequence>MANKSQEEGKLLDSLETEGDSRVNFLKEALHIAREAGSVIANVFQETKQNVQTKANCADLVTETDKAVEKLIFDYLRTKFPSHSFIGEESVSDGAMQCHLTENHTWVVDPIDGTMNFVHMNPNVAVSIGLAINKQTEVGVVYAPMLDQIYFGVRGHGSFLNGRRLSVSKSITDISQALIATEFGSRRDESVTTVCANIQNILMKHKVGGIRCTGSAALNMCSVASGAVDLYYEWGPQCWDVCASHVIVHEAGGVTTDALGQNFDMMSRSYICASNKHLIEQLVPSVTQISLAQ</sequence>
<evidence type="ECO:0000256" key="3">
    <source>
        <dbReference type="ARBA" id="ARBA00005152"/>
    </source>
</evidence>
<comment type="catalytic activity">
    <reaction evidence="1 9">
        <text>a myo-inositol phosphate + H2O = myo-inositol + phosphate</text>
        <dbReference type="Rhea" id="RHEA:24056"/>
        <dbReference type="ChEBI" id="CHEBI:15377"/>
        <dbReference type="ChEBI" id="CHEBI:17268"/>
        <dbReference type="ChEBI" id="CHEBI:43474"/>
        <dbReference type="ChEBI" id="CHEBI:84139"/>
        <dbReference type="EC" id="3.1.3.25"/>
    </reaction>
</comment>
<feature type="binding site" evidence="8">
    <location>
        <position position="109"/>
    </location>
    <ligand>
        <name>Mg(2+)</name>
        <dbReference type="ChEBI" id="CHEBI:18420"/>
        <label>1</label>
        <note>catalytic</note>
    </ligand>
</feature>
<dbReference type="Gene3D" id="3.40.190.80">
    <property type="match status" value="1"/>
</dbReference>
<feature type="binding site" evidence="8">
    <location>
        <position position="240"/>
    </location>
    <ligand>
        <name>Mg(2+)</name>
        <dbReference type="ChEBI" id="CHEBI:18420"/>
        <label>1</label>
        <note>catalytic</note>
    </ligand>
</feature>
<dbReference type="PROSITE" id="PS00629">
    <property type="entry name" value="IMP_1"/>
    <property type="match status" value="1"/>
</dbReference>
<dbReference type="InterPro" id="IPR020550">
    <property type="entry name" value="Inositol_monophosphatase_CS"/>
</dbReference>
<dbReference type="GO" id="GO:0046854">
    <property type="term" value="P:phosphatidylinositol phosphate biosynthetic process"/>
    <property type="evidence" value="ECO:0007669"/>
    <property type="project" value="InterPro"/>
</dbReference>
<evidence type="ECO:0000256" key="6">
    <source>
        <dbReference type="ARBA" id="ARBA00022801"/>
    </source>
</evidence>
<dbReference type="GO" id="GO:0007165">
    <property type="term" value="P:signal transduction"/>
    <property type="evidence" value="ECO:0007669"/>
    <property type="project" value="TreeGrafter"/>
</dbReference>
<dbReference type="GeneID" id="136821749"/>
<feature type="binding site" evidence="8">
    <location>
        <position position="112"/>
    </location>
    <ligand>
        <name>Mg(2+)</name>
        <dbReference type="ChEBI" id="CHEBI:18420"/>
        <label>1</label>
        <note>catalytic</note>
    </ligand>
</feature>
<dbReference type="PROSITE" id="PS00630">
    <property type="entry name" value="IMP_2"/>
    <property type="match status" value="1"/>
</dbReference>
<evidence type="ECO:0000313" key="10">
    <source>
        <dbReference type="EnsemblMetazoa" id="CLYHEMP013819.1"/>
    </source>
</evidence>
<dbReference type="FunFam" id="3.40.190.80:FF:000002">
    <property type="entry name" value="Inositol-1-monophosphatase"/>
    <property type="match status" value="1"/>
</dbReference>
<dbReference type="EnsemblMetazoa" id="CLYHEMT013819.1">
    <property type="protein sequence ID" value="CLYHEMP013819.1"/>
    <property type="gene ID" value="CLYHEMG013819"/>
</dbReference>
<dbReference type="FunFam" id="3.30.540.10:FF:000004">
    <property type="entry name" value="Inositol-1-monophosphatase"/>
    <property type="match status" value="1"/>
</dbReference>
<name>A0A7M5WVK7_9CNID</name>
<evidence type="ECO:0000256" key="2">
    <source>
        <dbReference type="ARBA" id="ARBA00001946"/>
    </source>
</evidence>
<keyword evidence="6 9" id="KW-0378">Hydrolase</keyword>
<comment type="pathway">
    <text evidence="3 9">Polyol metabolism; myo-inositol biosynthesis; myo-inositol from D-glucose 6-phosphate: step 2/2.</text>
</comment>
<evidence type="ECO:0000256" key="8">
    <source>
        <dbReference type="PIRSR" id="PIRSR600760-2"/>
    </source>
</evidence>
<evidence type="ECO:0000256" key="9">
    <source>
        <dbReference type="RuleBase" id="RU364068"/>
    </source>
</evidence>
<dbReference type="PANTHER" id="PTHR20854">
    <property type="entry name" value="INOSITOL MONOPHOSPHATASE"/>
    <property type="match status" value="1"/>
</dbReference>
<dbReference type="PRINTS" id="PR00377">
    <property type="entry name" value="IMPHPHTASES"/>
</dbReference>
<dbReference type="EC" id="3.1.3.25" evidence="9"/>
<proteinExistence type="inferred from homology"/>
<evidence type="ECO:0000256" key="4">
    <source>
        <dbReference type="ARBA" id="ARBA00009759"/>
    </source>
</evidence>
<dbReference type="Proteomes" id="UP000594262">
    <property type="component" value="Unplaced"/>
</dbReference>
<evidence type="ECO:0000256" key="1">
    <source>
        <dbReference type="ARBA" id="ARBA00001033"/>
    </source>
</evidence>
<evidence type="ECO:0000256" key="5">
    <source>
        <dbReference type="ARBA" id="ARBA00022723"/>
    </source>
</evidence>
<evidence type="ECO:0000313" key="11">
    <source>
        <dbReference type="Proteomes" id="UP000594262"/>
    </source>
</evidence>
<dbReference type="RefSeq" id="XP_066934061.1">
    <property type="nucleotide sequence ID" value="XM_067077960.1"/>
</dbReference>
<dbReference type="Gene3D" id="3.30.540.10">
    <property type="entry name" value="Fructose-1,6-Bisphosphatase, subunit A, domain 1"/>
    <property type="match status" value="1"/>
</dbReference>
<dbReference type="InterPro" id="IPR000760">
    <property type="entry name" value="Inositol_monophosphatase-like"/>
</dbReference>
<dbReference type="PANTHER" id="PTHR20854:SF4">
    <property type="entry name" value="INOSITOL-1-MONOPHOSPHATASE-RELATED"/>
    <property type="match status" value="1"/>
</dbReference>
<feature type="binding site" evidence="8">
    <location>
        <position position="111"/>
    </location>
    <ligand>
        <name>Mg(2+)</name>
        <dbReference type="ChEBI" id="CHEBI:18420"/>
        <label>1</label>
        <note>catalytic</note>
    </ligand>
</feature>
<dbReference type="AlphaFoldDB" id="A0A7M5WVK7"/>
<reference evidence="10" key="1">
    <citation type="submission" date="2021-01" db="UniProtKB">
        <authorList>
            <consortium name="EnsemblMetazoa"/>
        </authorList>
    </citation>
    <scope>IDENTIFICATION</scope>
</reference>
<accession>A0A7M5WVK7</accession>
<organism evidence="10 11">
    <name type="scientific">Clytia hemisphaerica</name>
    <dbReference type="NCBI Taxonomy" id="252671"/>
    <lineage>
        <taxon>Eukaryota</taxon>
        <taxon>Metazoa</taxon>
        <taxon>Cnidaria</taxon>
        <taxon>Hydrozoa</taxon>
        <taxon>Hydroidolina</taxon>
        <taxon>Leptothecata</taxon>
        <taxon>Obeliida</taxon>
        <taxon>Clytiidae</taxon>
        <taxon>Clytia</taxon>
    </lineage>
</organism>
<dbReference type="InterPro" id="IPR020583">
    <property type="entry name" value="Inositol_monoP_metal-BS"/>
</dbReference>
<evidence type="ECO:0000256" key="7">
    <source>
        <dbReference type="ARBA" id="ARBA00022842"/>
    </source>
</evidence>
<dbReference type="InterPro" id="IPR020552">
    <property type="entry name" value="Inositol_monoPase_Li-sen"/>
</dbReference>
<dbReference type="GO" id="GO:0006021">
    <property type="term" value="P:inositol biosynthetic process"/>
    <property type="evidence" value="ECO:0007669"/>
    <property type="project" value="UniProtKB-UniPathway"/>
</dbReference>
<dbReference type="GO" id="GO:0008934">
    <property type="term" value="F:inositol monophosphate 1-phosphatase activity"/>
    <property type="evidence" value="ECO:0007669"/>
    <property type="project" value="InterPro"/>
</dbReference>
<dbReference type="GO" id="GO:0046872">
    <property type="term" value="F:metal ion binding"/>
    <property type="evidence" value="ECO:0007669"/>
    <property type="project" value="UniProtKB-KW"/>
</dbReference>
<feature type="binding site" evidence="8">
    <location>
        <position position="88"/>
    </location>
    <ligand>
        <name>Mg(2+)</name>
        <dbReference type="ChEBI" id="CHEBI:18420"/>
        <label>1</label>
        <note>catalytic</note>
    </ligand>
</feature>
<dbReference type="CDD" id="cd01639">
    <property type="entry name" value="IMPase"/>
    <property type="match status" value="1"/>
</dbReference>